<dbReference type="GO" id="GO:0008199">
    <property type="term" value="F:ferric iron binding"/>
    <property type="evidence" value="ECO:0007669"/>
    <property type="project" value="TreeGrafter"/>
</dbReference>
<dbReference type="NCBIfam" id="TIGR01562">
    <property type="entry name" value="FdhE"/>
    <property type="match status" value="1"/>
</dbReference>
<dbReference type="AlphaFoldDB" id="A0A1I1MIF0"/>
<dbReference type="InterPro" id="IPR056797">
    <property type="entry name" value="FdhE_central"/>
</dbReference>
<keyword evidence="1" id="KW-0963">Cytoplasm</keyword>
<feature type="domain" description="FdhE central" evidence="4">
    <location>
        <begin position="190"/>
        <end position="228"/>
    </location>
</feature>
<organism evidence="6 7">
    <name type="scientific">Kushneria avicenniae</name>
    <dbReference type="NCBI Taxonomy" id="402385"/>
    <lineage>
        <taxon>Bacteria</taxon>
        <taxon>Pseudomonadati</taxon>
        <taxon>Pseudomonadota</taxon>
        <taxon>Gammaproteobacteria</taxon>
        <taxon>Oceanospirillales</taxon>
        <taxon>Halomonadaceae</taxon>
        <taxon>Kushneria</taxon>
    </lineage>
</organism>
<dbReference type="STRING" id="402385.SAMN05421848_2959"/>
<dbReference type="Pfam" id="PF24859">
    <property type="entry name" value="FdhE_central"/>
    <property type="match status" value="1"/>
</dbReference>
<dbReference type="GO" id="GO:0005829">
    <property type="term" value="C:cytosol"/>
    <property type="evidence" value="ECO:0007669"/>
    <property type="project" value="TreeGrafter"/>
</dbReference>
<name>A0A1I1MIF0_9GAMM</name>
<feature type="region of interest" description="Disordered" evidence="2">
    <location>
        <begin position="1"/>
        <end position="20"/>
    </location>
</feature>
<dbReference type="PANTHER" id="PTHR37689:SF1">
    <property type="entry name" value="PROTEIN FDHE"/>
    <property type="match status" value="1"/>
</dbReference>
<dbReference type="SUPFAM" id="SSF144020">
    <property type="entry name" value="FdhE-like"/>
    <property type="match status" value="1"/>
</dbReference>
<dbReference type="CDD" id="cd16341">
    <property type="entry name" value="FdhE"/>
    <property type="match status" value="1"/>
</dbReference>
<dbReference type="EMBL" id="FOLY01000007">
    <property type="protein sequence ID" value="SFC84906.1"/>
    <property type="molecule type" value="Genomic_DNA"/>
</dbReference>
<evidence type="ECO:0000259" key="3">
    <source>
        <dbReference type="Pfam" id="PF04216"/>
    </source>
</evidence>
<evidence type="ECO:0000313" key="7">
    <source>
        <dbReference type="Proteomes" id="UP000199046"/>
    </source>
</evidence>
<evidence type="ECO:0000313" key="6">
    <source>
        <dbReference type="EMBL" id="SFC84906.1"/>
    </source>
</evidence>
<dbReference type="Proteomes" id="UP000199046">
    <property type="component" value="Unassembled WGS sequence"/>
</dbReference>
<dbReference type="Pfam" id="PF04216">
    <property type="entry name" value="FdhE_N"/>
    <property type="match status" value="1"/>
</dbReference>
<feature type="domain" description="FdhE C-terminal" evidence="5">
    <location>
        <begin position="230"/>
        <end position="310"/>
    </location>
</feature>
<dbReference type="InterPro" id="IPR024064">
    <property type="entry name" value="FdhE-like_sf"/>
</dbReference>
<accession>A0A1I1MIF0</accession>
<dbReference type="Gene3D" id="3.90.1670.10">
    <property type="entry name" value="FdhE-like domain"/>
    <property type="match status" value="1"/>
</dbReference>
<dbReference type="PANTHER" id="PTHR37689">
    <property type="entry name" value="PROTEIN FDHE"/>
    <property type="match status" value="1"/>
</dbReference>
<evidence type="ECO:0000259" key="4">
    <source>
        <dbReference type="Pfam" id="PF24859"/>
    </source>
</evidence>
<sequence length="313" mass="34744">MTAEHQAEHDYGTTPGGVVEPPAVVLPERRLFSHRARRLRDLSRRLRSMADFLGFAARLAQAQHQVLQKRTSTFAPDSQAFDLALEHGMPPLSVQSLQDDLDWQEDLDALCDALELNVGQPQQQLIQQLRQLDQEDRRNIAIEVLNAGTGTEGIRAFMPLVAAALQVAWLRQSSALSRPPKRAEGTAQTVCPCCGALPVASLIQVGRERSRVRYMQCSICATEWYMERARCTTCFETGKLDYVGLEGEDGRRPLPVRAETCGDCESYVKIVHLDSEVDADALADDLASLGLDIMIARERDLGRSSYNPWLIAG</sequence>
<dbReference type="PIRSF" id="PIRSF018296">
    <property type="entry name" value="Format_dh_formtn"/>
    <property type="match status" value="1"/>
</dbReference>
<protein>
    <submittedName>
        <fullName evidence="6">FdhE protein</fullName>
    </submittedName>
</protein>
<dbReference type="RefSeq" id="WP_090135563.1">
    <property type="nucleotide sequence ID" value="NZ_FOLY01000007.1"/>
</dbReference>
<reference evidence="7" key="1">
    <citation type="submission" date="2016-10" db="EMBL/GenBank/DDBJ databases">
        <authorList>
            <person name="Varghese N."/>
            <person name="Submissions S."/>
        </authorList>
    </citation>
    <scope>NUCLEOTIDE SEQUENCE [LARGE SCALE GENOMIC DNA]</scope>
    <source>
        <strain evidence="7">DSM 23439</strain>
    </source>
</reference>
<evidence type="ECO:0000256" key="2">
    <source>
        <dbReference type="SAM" id="MobiDB-lite"/>
    </source>
</evidence>
<dbReference type="InterPro" id="IPR006452">
    <property type="entry name" value="Formate_DH_accessory"/>
</dbReference>
<evidence type="ECO:0000259" key="5">
    <source>
        <dbReference type="Pfam" id="PF24860"/>
    </source>
</evidence>
<dbReference type="Pfam" id="PF24860">
    <property type="entry name" value="FdhE_C"/>
    <property type="match status" value="1"/>
</dbReference>
<feature type="compositionally biased region" description="Basic and acidic residues" evidence="2">
    <location>
        <begin position="1"/>
        <end position="11"/>
    </location>
</feature>
<dbReference type="InterPro" id="IPR056774">
    <property type="entry name" value="FdhE_N"/>
</dbReference>
<feature type="domain" description="FdhE N-terminal" evidence="3">
    <location>
        <begin position="21"/>
        <end position="178"/>
    </location>
</feature>
<proteinExistence type="predicted"/>
<evidence type="ECO:0000256" key="1">
    <source>
        <dbReference type="ARBA" id="ARBA00022490"/>
    </source>
</evidence>
<dbReference type="GO" id="GO:0051604">
    <property type="term" value="P:protein maturation"/>
    <property type="evidence" value="ECO:0007669"/>
    <property type="project" value="TreeGrafter"/>
</dbReference>
<gene>
    <name evidence="6" type="ORF">SAMN05421848_2959</name>
</gene>
<dbReference type="InterPro" id="IPR056796">
    <property type="entry name" value="FdhE_C"/>
</dbReference>
<dbReference type="OrthoDB" id="9794151at2"/>
<keyword evidence="7" id="KW-1185">Reference proteome</keyword>